<dbReference type="AlphaFoldDB" id="A0A917H9S3"/>
<sequence>MFDAESVEATVDETFALNKDRFSGAMITPWALSTLELSGDADSCELIFASADEVVKIKINTKKVKIFVI</sequence>
<reference evidence="1" key="1">
    <citation type="journal article" date="2014" name="Int. J. Syst. Evol. Microbiol.">
        <title>Complete genome sequence of Corynebacterium casei LMG S-19264T (=DSM 44701T), isolated from a smear-ripened cheese.</title>
        <authorList>
            <consortium name="US DOE Joint Genome Institute (JGI-PGF)"/>
            <person name="Walter F."/>
            <person name="Albersmeier A."/>
            <person name="Kalinowski J."/>
            <person name="Ruckert C."/>
        </authorList>
    </citation>
    <scope>NUCLEOTIDE SEQUENCE</scope>
    <source>
        <strain evidence="1">CGMCC 1.12997</strain>
    </source>
</reference>
<accession>A0A917H9S3</accession>
<name>A0A917H9S3_9BACT</name>
<comment type="caution">
    <text evidence="1">The sequence shown here is derived from an EMBL/GenBank/DDBJ whole genome shotgun (WGS) entry which is preliminary data.</text>
</comment>
<keyword evidence="2" id="KW-1185">Reference proteome</keyword>
<dbReference type="Proteomes" id="UP000647241">
    <property type="component" value="Unassembled WGS sequence"/>
</dbReference>
<protein>
    <submittedName>
        <fullName evidence="1">Uncharacterized protein</fullName>
    </submittedName>
</protein>
<reference evidence="1" key="2">
    <citation type="submission" date="2020-09" db="EMBL/GenBank/DDBJ databases">
        <authorList>
            <person name="Sun Q."/>
            <person name="Zhou Y."/>
        </authorList>
    </citation>
    <scope>NUCLEOTIDE SEQUENCE</scope>
    <source>
        <strain evidence="1">CGMCC 1.12997</strain>
    </source>
</reference>
<proteinExistence type="predicted"/>
<gene>
    <name evidence="1" type="ORF">GCM10011585_12890</name>
</gene>
<evidence type="ECO:0000313" key="2">
    <source>
        <dbReference type="Proteomes" id="UP000647241"/>
    </source>
</evidence>
<dbReference type="EMBL" id="BMGT01000002">
    <property type="protein sequence ID" value="GGG72035.1"/>
    <property type="molecule type" value="Genomic_DNA"/>
</dbReference>
<evidence type="ECO:0000313" key="1">
    <source>
        <dbReference type="EMBL" id="GGG72035.1"/>
    </source>
</evidence>
<organism evidence="1 2">
    <name type="scientific">Edaphobacter dinghuensis</name>
    <dbReference type="NCBI Taxonomy" id="1560005"/>
    <lineage>
        <taxon>Bacteria</taxon>
        <taxon>Pseudomonadati</taxon>
        <taxon>Acidobacteriota</taxon>
        <taxon>Terriglobia</taxon>
        <taxon>Terriglobales</taxon>
        <taxon>Acidobacteriaceae</taxon>
        <taxon>Edaphobacter</taxon>
    </lineage>
</organism>